<protein>
    <submittedName>
        <fullName evidence="2">Uncharacterized protein</fullName>
    </submittedName>
</protein>
<dbReference type="KEGG" id="pxi:J5O05_18465"/>
<evidence type="ECO:0000313" key="2">
    <source>
        <dbReference type="EMBL" id="QTH73478.1"/>
    </source>
</evidence>
<name>A0A975HMU5_9GAMM</name>
<proteinExistence type="predicted"/>
<sequence>MKSKIILFLVAAAIGQVLIPPFASTSMTATLINSEGESVKCEFNWSGVGFGKSLSDGKLEECISKHIKEGYVLSSNEKTVEQKTILNWLVFG</sequence>
<dbReference type="Proteomes" id="UP000664904">
    <property type="component" value="Plasmid unnamed5"/>
</dbReference>
<gene>
    <name evidence="2" type="ORF">J5O05_18465</name>
</gene>
<organism evidence="2 3">
    <name type="scientific">Pseudoalteromonas xiamenensis</name>
    <dbReference type="NCBI Taxonomy" id="882626"/>
    <lineage>
        <taxon>Bacteria</taxon>
        <taxon>Pseudomonadati</taxon>
        <taxon>Pseudomonadota</taxon>
        <taxon>Gammaproteobacteria</taxon>
        <taxon>Alteromonadales</taxon>
        <taxon>Pseudoalteromonadaceae</taxon>
        <taxon>Pseudoalteromonas</taxon>
    </lineage>
</organism>
<geneLocation type="plasmid" evidence="2 3">
    <name>unnamed5</name>
</geneLocation>
<reference evidence="2" key="1">
    <citation type="submission" date="2021-03" db="EMBL/GenBank/DDBJ databases">
        <title>Complete Genome of Pseudoalteromonas xiamenensis STKMTI.2, a new potential marine bacterium producing anti-Vibrio compounds.</title>
        <authorList>
            <person name="Handayani D.P."/>
            <person name="Isnansetyo A."/>
            <person name="Istiqomah I."/>
            <person name="Jumina J."/>
        </authorList>
    </citation>
    <scope>NUCLEOTIDE SEQUENCE</scope>
    <source>
        <strain evidence="2">STKMTI.2</strain>
        <plasmid evidence="2">unnamed5</plasmid>
    </source>
</reference>
<keyword evidence="2" id="KW-0614">Plasmid</keyword>
<evidence type="ECO:0000313" key="3">
    <source>
        <dbReference type="Proteomes" id="UP000664904"/>
    </source>
</evidence>
<dbReference type="EMBL" id="CP072135">
    <property type="protein sequence ID" value="QTH73478.1"/>
    <property type="molecule type" value="Genomic_DNA"/>
</dbReference>
<keyword evidence="1" id="KW-0732">Signal</keyword>
<accession>A0A975HMU5</accession>
<dbReference type="RefSeq" id="WP_208845090.1">
    <property type="nucleotide sequence ID" value="NZ_CP072135.1"/>
</dbReference>
<keyword evidence="3" id="KW-1185">Reference proteome</keyword>
<evidence type="ECO:0000256" key="1">
    <source>
        <dbReference type="SAM" id="SignalP"/>
    </source>
</evidence>
<feature type="signal peptide" evidence="1">
    <location>
        <begin position="1"/>
        <end position="23"/>
    </location>
</feature>
<feature type="chain" id="PRO_5037110307" evidence="1">
    <location>
        <begin position="24"/>
        <end position="92"/>
    </location>
</feature>
<dbReference type="AlphaFoldDB" id="A0A975HMU5"/>